<dbReference type="InterPro" id="IPR008969">
    <property type="entry name" value="CarboxyPept-like_regulatory"/>
</dbReference>
<keyword evidence="10" id="KW-0732">Signal</keyword>
<dbReference type="Pfam" id="PF13715">
    <property type="entry name" value="CarbopepD_reg_2"/>
    <property type="match status" value="1"/>
</dbReference>
<dbReference type="InterPro" id="IPR037066">
    <property type="entry name" value="Plug_dom_sf"/>
</dbReference>
<dbReference type="Proteomes" id="UP000198916">
    <property type="component" value="Unassembled WGS sequence"/>
</dbReference>
<keyword evidence="14" id="KW-1185">Reference proteome</keyword>
<proteinExistence type="inferred from homology"/>
<keyword evidence="2 8" id="KW-0813">Transport</keyword>
<feature type="signal peptide" evidence="10">
    <location>
        <begin position="1"/>
        <end position="20"/>
    </location>
</feature>
<keyword evidence="6 8" id="KW-0472">Membrane</keyword>
<accession>A0A1H7K4M8</accession>
<name>A0A1H7K4M8_9SPHI</name>
<dbReference type="Pfam" id="PF07715">
    <property type="entry name" value="Plug"/>
    <property type="match status" value="1"/>
</dbReference>
<keyword evidence="3 8" id="KW-1134">Transmembrane beta strand</keyword>
<dbReference type="AlphaFoldDB" id="A0A1H7K4M8"/>
<protein>
    <submittedName>
        <fullName evidence="13">TonB-linked outer membrane protein, SusC/RagA family</fullName>
    </submittedName>
</protein>
<evidence type="ECO:0000256" key="1">
    <source>
        <dbReference type="ARBA" id="ARBA00004571"/>
    </source>
</evidence>
<sequence>MRYILIASSIAMLLVHQLCAQMAVTGKVVRAEDNEPLPEATLLLLNKRQTVLSGHDGTFSLQVDGADTLLVSHVGYLARRMAVAAGTPSLIIQMERVPNELEEVQISTGYYQVPIERATGSFVHIGNRLLNRAIGANVLQRLEGIAPGVQFVNPGGTAAADIRVRGLSTIESDETPLIVLDNFPYEGSLDNIDPNSIESITVLRDGAAASIWGARAGNGVIVITTKKGGTDGRVHISLNANTNITDKPDLLYSRAWLPSATVMEIEKERYGLGHYATDNRTPIPLYVEWLRDYDEGRISAGELAAQEAVLRQTDTRQQAMDYLYRRSGFQQYALNVSGGAERYGYDVSAGYHGASGELSGDDSKRVNLSMRNRFSLFSGTELVTTLAYVGQRSGNNGIGFGSLSPSSIGPSPYLRLADGQGNALAVPRDLRYRYAESAASNGLLDWLYRPLDEQRRNANTTFSNELRINGDLNTRIWRGLSAKVSYQYVRANAGSQSHHRKDSYYVRNLVNQFTQPDGTLVIPHGGILQVGNPAGRFSHFGRALLNFERGFGDSHRMAALGGIEIRHSQSETFPASVLYNYNDEYLTGSSQLNFNQRYPTLPEGSPTRLIPGGSDIHRLFTNRDLSYFGNASYTYRQRYTVSGSIRWDGSNLFGVKTNQKGVPLWSLGGSWEASRENFYPLAGWLPYARLRATYGVAGNVNKTVTHYPTVNFGRSFINLPSATILSVGNPSLRWERVSTVNAAFDWRLKRDRVSGSIEYYTKRGNDLIGDDYMDPTTGITGNYKINYADTKTHGWDIQISSRNLEGQLRWNSSVLASWVFNEITGYRTNEAVRVTNYFSSVAPPAIGKPRDVVYALPWSGLSADGLPLVFIDGRETQDYLSYFNQYLTPDMLAEAGVSVPSFYGSLRNTLMWKGLEVEALITWRSGYVFRRPSMEPDGDYYMRYHVDYFNRWQRPGDENATNVPRKISYGEMTAGNSSGASNAYRNSEALITRGDHIRLQDARISYLLPAALITDWPIRAVRVSAYARNLGILWRANKQDIDPDYANSLYRAPRQFAFGVQVDF</sequence>
<dbReference type="SUPFAM" id="SSF56935">
    <property type="entry name" value="Porins"/>
    <property type="match status" value="1"/>
</dbReference>
<dbReference type="Pfam" id="PF00593">
    <property type="entry name" value="TonB_dep_Rec_b-barrel"/>
    <property type="match status" value="1"/>
</dbReference>
<evidence type="ECO:0000313" key="13">
    <source>
        <dbReference type="EMBL" id="SEK80887.1"/>
    </source>
</evidence>
<evidence type="ECO:0000256" key="9">
    <source>
        <dbReference type="RuleBase" id="RU003357"/>
    </source>
</evidence>
<reference evidence="14" key="1">
    <citation type="submission" date="2016-10" db="EMBL/GenBank/DDBJ databases">
        <authorList>
            <person name="Varghese N."/>
            <person name="Submissions S."/>
        </authorList>
    </citation>
    <scope>NUCLEOTIDE SEQUENCE [LARGE SCALE GENOMIC DNA]</scope>
    <source>
        <strain evidence="14">Jip14</strain>
    </source>
</reference>
<dbReference type="InterPro" id="IPR036942">
    <property type="entry name" value="Beta-barrel_TonB_sf"/>
</dbReference>
<dbReference type="NCBIfam" id="TIGR04056">
    <property type="entry name" value="OMP_RagA_SusC"/>
    <property type="match status" value="1"/>
</dbReference>
<dbReference type="NCBIfam" id="TIGR04057">
    <property type="entry name" value="SusC_RagA_signa"/>
    <property type="match status" value="1"/>
</dbReference>
<dbReference type="Gene3D" id="2.40.170.20">
    <property type="entry name" value="TonB-dependent receptor, beta-barrel domain"/>
    <property type="match status" value="1"/>
</dbReference>
<feature type="domain" description="TonB-dependent receptor plug" evidence="12">
    <location>
        <begin position="119"/>
        <end position="220"/>
    </location>
</feature>
<dbReference type="OrthoDB" id="693493at2"/>
<keyword evidence="7 8" id="KW-0998">Cell outer membrane</keyword>
<dbReference type="PROSITE" id="PS52016">
    <property type="entry name" value="TONB_DEPENDENT_REC_3"/>
    <property type="match status" value="1"/>
</dbReference>
<dbReference type="SUPFAM" id="SSF49464">
    <property type="entry name" value="Carboxypeptidase regulatory domain-like"/>
    <property type="match status" value="1"/>
</dbReference>
<dbReference type="STRING" id="332977.SAMN05421740_102757"/>
<evidence type="ECO:0000256" key="5">
    <source>
        <dbReference type="ARBA" id="ARBA00023077"/>
    </source>
</evidence>
<dbReference type="InterPro" id="IPR023997">
    <property type="entry name" value="TonB-dep_OMP_SusC/RagA_CS"/>
</dbReference>
<evidence type="ECO:0000259" key="12">
    <source>
        <dbReference type="Pfam" id="PF07715"/>
    </source>
</evidence>
<evidence type="ECO:0000256" key="6">
    <source>
        <dbReference type="ARBA" id="ARBA00023136"/>
    </source>
</evidence>
<dbReference type="InterPro" id="IPR012910">
    <property type="entry name" value="Plug_dom"/>
</dbReference>
<dbReference type="RefSeq" id="WP_090604183.1">
    <property type="nucleotide sequence ID" value="NZ_FNZR01000002.1"/>
</dbReference>
<comment type="similarity">
    <text evidence="8 9">Belongs to the TonB-dependent receptor family.</text>
</comment>
<comment type="subcellular location">
    <subcellularLocation>
        <location evidence="1 8">Cell outer membrane</location>
        <topology evidence="1 8">Multi-pass membrane protein</topology>
    </subcellularLocation>
</comment>
<evidence type="ECO:0000313" key="14">
    <source>
        <dbReference type="Proteomes" id="UP000198916"/>
    </source>
</evidence>
<evidence type="ECO:0000256" key="4">
    <source>
        <dbReference type="ARBA" id="ARBA00022692"/>
    </source>
</evidence>
<evidence type="ECO:0000256" key="7">
    <source>
        <dbReference type="ARBA" id="ARBA00023237"/>
    </source>
</evidence>
<dbReference type="Gene3D" id="2.170.130.10">
    <property type="entry name" value="TonB-dependent receptor, plug domain"/>
    <property type="match status" value="1"/>
</dbReference>
<keyword evidence="5 9" id="KW-0798">TonB box</keyword>
<dbReference type="InterPro" id="IPR000531">
    <property type="entry name" value="Beta-barrel_TonB"/>
</dbReference>
<evidence type="ECO:0000259" key="11">
    <source>
        <dbReference type="Pfam" id="PF00593"/>
    </source>
</evidence>
<dbReference type="EMBL" id="FNZR01000002">
    <property type="protein sequence ID" value="SEK80887.1"/>
    <property type="molecule type" value="Genomic_DNA"/>
</dbReference>
<dbReference type="GO" id="GO:0009279">
    <property type="term" value="C:cell outer membrane"/>
    <property type="evidence" value="ECO:0007669"/>
    <property type="project" value="UniProtKB-SubCell"/>
</dbReference>
<dbReference type="InterPro" id="IPR039426">
    <property type="entry name" value="TonB-dep_rcpt-like"/>
</dbReference>
<evidence type="ECO:0000256" key="2">
    <source>
        <dbReference type="ARBA" id="ARBA00022448"/>
    </source>
</evidence>
<evidence type="ECO:0000256" key="3">
    <source>
        <dbReference type="ARBA" id="ARBA00022452"/>
    </source>
</evidence>
<gene>
    <name evidence="13" type="ORF">SAMN05421740_102757</name>
</gene>
<organism evidence="13 14">
    <name type="scientific">Parapedobacter koreensis</name>
    <dbReference type="NCBI Taxonomy" id="332977"/>
    <lineage>
        <taxon>Bacteria</taxon>
        <taxon>Pseudomonadati</taxon>
        <taxon>Bacteroidota</taxon>
        <taxon>Sphingobacteriia</taxon>
        <taxon>Sphingobacteriales</taxon>
        <taxon>Sphingobacteriaceae</taxon>
        <taxon>Parapedobacter</taxon>
    </lineage>
</organism>
<evidence type="ECO:0000256" key="8">
    <source>
        <dbReference type="PROSITE-ProRule" id="PRU01360"/>
    </source>
</evidence>
<keyword evidence="4 8" id="KW-0812">Transmembrane</keyword>
<feature type="chain" id="PRO_5011485707" evidence="10">
    <location>
        <begin position="21"/>
        <end position="1064"/>
    </location>
</feature>
<feature type="domain" description="TonB-dependent receptor-like beta-barrel" evidence="11">
    <location>
        <begin position="427"/>
        <end position="1030"/>
    </location>
</feature>
<evidence type="ECO:0000256" key="10">
    <source>
        <dbReference type="SAM" id="SignalP"/>
    </source>
</evidence>
<dbReference type="InterPro" id="IPR023996">
    <property type="entry name" value="TonB-dep_OMP_SusC/RagA"/>
</dbReference>